<dbReference type="AlphaFoldDB" id="A0A9Q9ENJ9"/>
<feature type="domain" description="RGS" evidence="6">
    <location>
        <begin position="159"/>
        <end position="273"/>
    </location>
</feature>
<dbReference type="InterPro" id="IPR016137">
    <property type="entry name" value="RGS"/>
</dbReference>
<dbReference type="NCBIfam" id="TIGR00229">
    <property type="entry name" value="sensory_box"/>
    <property type="match status" value="1"/>
</dbReference>
<dbReference type="SUPFAM" id="SSF55785">
    <property type="entry name" value="PYP-like sensor domain (PAS domain)"/>
    <property type="match status" value="1"/>
</dbReference>
<sequence>MAYNRTSSLDSDESSSASNFNVAFRSAANSSSSQSSPHEDFTQTFRNGKSIISTTHVRSQDAEELFELPADELSGHREHGAERPNRHNHRDLDRQQHVGLGFQDQRATSRQQQSIPVQSLSSSEITKTAMLPASRRRSVQQIAKQAADKPYAEMLTLETFLLALSNPPVRYRLQEFCRQGTCCDYISFLDQVQNHRNMVERSSKAMAAIQQKFLTPSSPDHIDLSTRVGTELGADIDAITSDTYPGIAGIFDEAEAAVQGAIYKAFYPDFVRAQLMITTTEAMGCNIRRFKGLGDCFCLTDPSKADNPILFASDGFVSVTGYSREEIIPRNCRFLQGPATNSLAVEKIKQDIKDKRESVEFLLNYRKNGEPFWNLLYTSPLFDANGRLAFYIGGQVNCSSAIHGKQDIMKILATIPDDPSSDQLPDRASDKPTSTLKKRVEQVKSLQYRHDARVAAEPGIESALAVATRGATVMERVTSFKSAYSKYFVAEYPSLTIRYSSQGLQNLLDIPTDKNTPIIGSNALSWLKSHMITKERSNWKSRIEQALKQGDPISLALDLQTRRSVVFRGDERLMVHWTPMKDVKGAVAWVVGCLAPVIAQ</sequence>
<evidence type="ECO:0000256" key="1">
    <source>
        <dbReference type="ARBA" id="ARBA00022630"/>
    </source>
</evidence>
<dbReference type="Gene3D" id="1.10.167.10">
    <property type="entry name" value="Regulator of G-protein Signalling 4, domain 2"/>
    <property type="match status" value="1"/>
</dbReference>
<dbReference type="EMBL" id="CP099426">
    <property type="protein sequence ID" value="USW56702.1"/>
    <property type="molecule type" value="Genomic_DNA"/>
</dbReference>
<keyword evidence="8" id="KW-1185">Reference proteome</keyword>
<evidence type="ECO:0000259" key="5">
    <source>
        <dbReference type="PROSITE" id="PS50113"/>
    </source>
</evidence>
<evidence type="ECO:0000256" key="2">
    <source>
        <dbReference type="ARBA" id="ARBA00022643"/>
    </source>
</evidence>
<reference evidence="7" key="1">
    <citation type="submission" date="2022-06" db="EMBL/GenBank/DDBJ databases">
        <title>Complete genome sequences of two strains of the flax pathogen Septoria linicola.</title>
        <authorList>
            <person name="Lapalu N."/>
            <person name="Simon A."/>
            <person name="Demenou B."/>
            <person name="Paumier D."/>
            <person name="Guillot M.-P."/>
            <person name="Gout L."/>
            <person name="Valade R."/>
        </authorList>
    </citation>
    <scope>NUCLEOTIDE SEQUENCE</scope>
    <source>
        <strain evidence="7">SE15195</strain>
    </source>
</reference>
<keyword evidence="2" id="KW-0288">FMN</keyword>
<dbReference type="InterPro" id="IPR000700">
    <property type="entry name" value="PAS-assoc_C"/>
</dbReference>
<dbReference type="PROSITE" id="PS50132">
    <property type="entry name" value="RGS"/>
    <property type="match status" value="1"/>
</dbReference>
<dbReference type="Pfam" id="PF00615">
    <property type="entry name" value="RGS"/>
    <property type="match status" value="1"/>
</dbReference>
<dbReference type="SUPFAM" id="SSF48097">
    <property type="entry name" value="Regulator of G-protein signaling, RGS"/>
    <property type="match status" value="1"/>
</dbReference>
<keyword evidence="1" id="KW-0285">Flavoprotein</keyword>
<evidence type="ECO:0000313" key="7">
    <source>
        <dbReference type="EMBL" id="USW56702.1"/>
    </source>
</evidence>
<evidence type="ECO:0000313" key="8">
    <source>
        <dbReference type="Proteomes" id="UP001056384"/>
    </source>
</evidence>
<feature type="region of interest" description="Disordered" evidence="4">
    <location>
        <begin position="71"/>
        <end position="123"/>
    </location>
</feature>
<proteinExistence type="predicted"/>
<evidence type="ECO:0000256" key="3">
    <source>
        <dbReference type="ARBA" id="ARBA00022991"/>
    </source>
</evidence>
<dbReference type="InterPro" id="IPR036305">
    <property type="entry name" value="RGS_sf"/>
</dbReference>
<gene>
    <name evidence="7" type="ORF">Slin15195_G100210</name>
</gene>
<dbReference type="InterPro" id="IPR035965">
    <property type="entry name" value="PAS-like_dom_sf"/>
</dbReference>
<dbReference type="GO" id="GO:0005634">
    <property type="term" value="C:nucleus"/>
    <property type="evidence" value="ECO:0007669"/>
    <property type="project" value="TreeGrafter"/>
</dbReference>
<name>A0A9Q9ENJ9_9PEZI</name>
<evidence type="ECO:0000256" key="4">
    <source>
        <dbReference type="SAM" id="MobiDB-lite"/>
    </source>
</evidence>
<dbReference type="Proteomes" id="UP001056384">
    <property type="component" value="Chromosome 9"/>
</dbReference>
<feature type="compositionally biased region" description="Polar residues" evidence="4">
    <location>
        <begin position="105"/>
        <end position="123"/>
    </location>
</feature>
<dbReference type="InterPro" id="IPR044926">
    <property type="entry name" value="RGS_subdomain_2"/>
</dbReference>
<protein>
    <submittedName>
        <fullName evidence="7">PAS domain, RGS domain, PAS domain superfamily, RGS domain superfamily, RGS, subdomain 2</fullName>
    </submittedName>
</protein>
<dbReference type="Gene3D" id="3.30.450.20">
    <property type="entry name" value="PAS domain"/>
    <property type="match status" value="1"/>
</dbReference>
<dbReference type="SMART" id="SM00315">
    <property type="entry name" value="RGS"/>
    <property type="match status" value="1"/>
</dbReference>
<accession>A0A9Q9ENJ9</accession>
<feature type="domain" description="PAC" evidence="5">
    <location>
        <begin position="357"/>
        <end position="410"/>
    </location>
</feature>
<dbReference type="PANTHER" id="PTHR47429:SF2">
    <property type="entry name" value="PROTEIN TWIN LOV 1"/>
    <property type="match status" value="1"/>
</dbReference>
<dbReference type="PANTHER" id="PTHR47429">
    <property type="entry name" value="PROTEIN TWIN LOV 1"/>
    <property type="match status" value="1"/>
</dbReference>
<feature type="compositionally biased region" description="Basic and acidic residues" evidence="4">
    <location>
        <begin position="73"/>
        <end position="96"/>
    </location>
</feature>
<dbReference type="InterPro" id="IPR000014">
    <property type="entry name" value="PAS"/>
</dbReference>
<keyword evidence="3" id="KW-0157">Chromophore</keyword>
<dbReference type="Pfam" id="PF13426">
    <property type="entry name" value="PAS_9"/>
    <property type="match status" value="1"/>
</dbReference>
<evidence type="ECO:0000259" key="6">
    <source>
        <dbReference type="PROSITE" id="PS50132"/>
    </source>
</evidence>
<dbReference type="CDD" id="cd00130">
    <property type="entry name" value="PAS"/>
    <property type="match status" value="1"/>
</dbReference>
<dbReference type="PROSITE" id="PS50113">
    <property type="entry name" value="PAC"/>
    <property type="match status" value="1"/>
</dbReference>
<organism evidence="7 8">
    <name type="scientific">Septoria linicola</name>
    <dbReference type="NCBI Taxonomy" id="215465"/>
    <lineage>
        <taxon>Eukaryota</taxon>
        <taxon>Fungi</taxon>
        <taxon>Dikarya</taxon>
        <taxon>Ascomycota</taxon>
        <taxon>Pezizomycotina</taxon>
        <taxon>Dothideomycetes</taxon>
        <taxon>Dothideomycetidae</taxon>
        <taxon>Mycosphaerellales</taxon>
        <taxon>Mycosphaerellaceae</taxon>
        <taxon>Septoria</taxon>
    </lineage>
</organism>